<accession>A0A381SMN8</accession>
<organism evidence="2">
    <name type="scientific">marine metagenome</name>
    <dbReference type="NCBI Taxonomy" id="408172"/>
    <lineage>
        <taxon>unclassified sequences</taxon>
        <taxon>metagenomes</taxon>
        <taxon>ecological metagenomes</taxon>
    </lineage>
</organism>
<reference evidence="2" key="1">
    <citation type="submission" date="2018-05" db="EMBL/GenBank/DDBJ databases">
        <authorList>
            <person name="Lanie J.A."/>
            <person name="Ng W.-L."/>
            <person name="Kazmierczak K.M."/>
            <person name="Andrzejewski T.M."/>
            <person name="Davidsen T.M."/>
            <person name="Wayne K.J."/>
            <person name="Tettelin H."/>
            <person name="Glass J.I."/>
            <person name="Rusch D."/>
            <person name="Podicherti R."/>
            <person name="Tsui H.-C.T."/>
            <person name="Winkler M.E."/>
        </authorList>
    </citation>
    <scope>NUCLEOTIDE SEQUENCE</scope>
</reference>
<dbReference type="AlphaFoldDB" id="A0A381SMN8"/>
<gene>
    <name evidence="2" type="ORF">METZ01_LOCUS55417</name>
</gene>
<proteinExistence type="predicted"/>
<evidence type="ECO:0000313" key="2">
    <source>
        <dbReference type="EMBL" id="SVA02563.1"/>
    </source>
</evidence>
<dbReference type="InterPro" id="IPR055170">
    <property type="entry name" value="GFO_IDH_MocA-like_dom"/>
</dbReference>
<dbReference type="InterPro" id="IPR036291">
    <property type="entry name" value="NAD(P)-bd_dom_sf"/>
</dbReference>
<dbReference type="EMBL" id="UINC01003018">
    <property type="protein sequence ID" value="SVA02563.1"/>
    <property type="molecule type" value="Genomic_DNA"/>
</dbReference>
<feature type="domain" description="GFO/IDH/MocA-like oxidoreductase" evidence="1">
    <location>
        <begin position="130"/>
        <end position="263"/>
    </location>
</feature>
<dbReference type="PANTHER" id="PTHR43377:SF1">
    <property type="entry name" value="BILIVERDIN REDUCTASE A"/>
    <property type="match status" value="1"/>
</dbReference>
<dbReference type="InterPro" id="IPR051450">
    <property type="entry name" value="Gfo/Idh/MocA_Oxidoreductases"/>
</dbReference>
<protein>
    <recommendedName>
        <fullName evidence="1">GFO/IDH/MocA-like oxidoreductase domain-containing protein</fullName>
    </recommendedName>
</protein>
<sequence>MDVALFGLNHPHSLLHLDSFHAIDEIDSVFVWKDNGTDFKQIEYDKYYKVKIISNNIDDIKKANPLFGITSLRHDRIKDICINLIDSKINILAEKPLGINFNEAKYIYDYSLSKDHKLGICYINRAEPRVQKTKDLLKEGHCGKLHTIEMRMITTAVDHRLPSHWLFKKKYSGGGILIWLGCHYIDLIRYIFDDEIVSVFAEMGKLSKNDIDVEDTCSLILRFKHGQIATLNLAYLLTMSGSGYNNKSGYDTHVSFNGSQGRIIWSANEQPMSLYVESCTQNCKYIKKNINFQLEPSQAYGGSSGESFLRNFINWCLNKEVPLATGFDAVKTAQIIDAAYQSSVNGKKININPCEAK</sequence>
<dbReference type="SUPFAM" id="SSF51735">
    <property type="entry name" value="NAD(P)-binding Rossmann-fold domains"/>
    <property type="match status" value="1"/>
</dbReference>
<evidence type="ECO:0000259" key="1">
    <source>
        <dbReference type="Pfam" id="PF22725"/>
    </source>
</evidence>
<dbReference type="Pfam" id="PF22725">
    <property type="entry name" value="GFO_IDH_MocA_C3"/>
    <property type="match status" value="1"/>
</dbReference>
<name>A0A381SMN8_9ZZZZ</name>
<dbReference type="Gene3D" id="3.30.360.10">
    <property type="entry name" value="Dihydrodipicolinate Reductase, domain 2"/>
    <property type="match status" value="1"/>
</dbReference>
<dbReference type="PANTHER" id="PTHR43377">
    <property type="entry name" value="BILIVERDIN REDUCTASE A"/>
    <property type="match status" value="1"/>
</dbReference>
<dbReference type="Gene3D" id="3.40.50.720">
    <property type="entry name" value="NAD(P)-binding Rossmann-like Domain"/>
    <property type="match status" value="1"/>
</dbReference>
<dbReference type="SUPFAM" id="SSF55347">
    <property type="entry name" value="Glyceraldehyde-3-phosphate dehydrogenase-like, C-terminal domain"/>
    <property type="match status" value="1"/>
</dbReference>